<reference evidence="3" key="1">
    <citation type="submission" date="2009-11" db="EMBL/GenBank/DDBJ databases">
        <authorList>
            <consortium name="The Broad Institute Genome Sequencing Platform"/>
            <person name="Ward D."/>
            <person name="Feldgarden M."/>
            <person name="Earl A."/>
            <person name="Young S.K."/>
            <person name="Zeng Q."/>
            <person name="Koehrsen M."/>
            <person name="Alvarado L."/>
            <person name="Berlin A."/>
            <person name="Bochicchio J."/>
            <person name="Borenstein D."/>
            <person name="Chapman S.B."/>
            <person name="Chen Z."/>
            <person name="Engels R."/>
            <person name="Freedman E."/>
            <person name="Gellesch M."/>
            <person name="Goldberg J."/>
            <person name="Griggs A."/>
            <person name="Gujja S."/>
            <person name="Heilman E."/>
            <person name="Heiman D."/>
            <person name="Hepburn T."/>
            <person name="Howarth C."/>
            <person name="Jen D."/>
            <person name="Larson L."/>
            <person name="Lewis B."/>
            <person name="Mehta T."/>
            <person name="Park D."/>
            <person name="Pearson M."/>
            <person name="Roberts A."/>
            <person name="Saif S."/>
            <person name="Shea T."/>
            <person name="Shenoy N."/>
            <person name="Sisk P."/>
            <person name="Stolte C."/>
            <person name="Sykes S."/>
            <person name="Thomson T."/>
            <person name="Walk T."/>
            <person name="White J."/>
            <person name="Yandava C."/>
            <person name="Izard J."/>
            <person name="Baranova O.V."/>
            <person name="Blanton J.M."/>
            <person name="Tanner A.C."/>
            <person name="Dewhirst F.E."/>
            <person name="Haas B."/>
            <person name="Nusbaum C."/>
            <person name="Birren B."/>
        </authorList>
    </citation>
    <scope>NUCLEOTIDE SEQUENCE [LARGE SCALE GENOMIC DNA]</scope>
    <source>
        <strain evidence="3">1-1 BBBD Race 1</strain>
    </source>
</reference>
<dbReference type="Gene3D" id="3.40.50.10300">
    <property type="entry name" value="CoaB-like"/>
    <property type="match status" value="1"/>
</dbReference>
<dbReference type="GO" id="GO:0003824">
    <property type="term" value="F:catalytic activity"/>
    <property type="evidence" value="ECO:0007669"/>
    <property type="project" value="UniProtKB-ARBA"/>
</dbReference>
<keyword evidence="5" id="KW-1185">Reference proteome</keyword>
<sequence length="196" mass="21324">MLDPLAIVDLAASHFSPVNDLQHLSIMITAGPTREPLDPVRYITNQSSGKMGFAIAAAAAQRGARVTLVSGPVSLPTPPRVQRIDVTTALEMEAAVQAQAQQQQIFIGCAAVADYRAAAIADEKIKKQGDEITLKMVKNPDIVAGVRRAKKIVGLTLLGLLLKQIMLEEYARQKRTRKNLDFDFARNDVFAGHPRV</sequence>
<dbReference type="STRING" id="630390.A0A0C4FE51"/>
<dbReference type="InterPro" id="IPR007085">
    <property type="entry name" value="DNA/pantothenate-metab_flavo_C"/>
</dbReference>
<dbReference type="VEuPathDB" id="FungiDB:PTTG_11507"/>
<dbReference type="GO" id="GO:0015937">
    <property type="term" value="P:coenzyme A biosynthetic process"/>
    <property type="evidence" value="ECO:0007669"/>
    <property type="project" value="UniProtKB-ARBA"/>
</dbReference>
<gene>
    <name evidence="3" type="ORF">PTTG_11507</name>
</gene>
<accession>A0A0C4FE51</accession>
<dbReference type="OrthoDB" id="1532798at2759"/>
<dbReference type="Pfam" id="PF04127">
    <property type="entry name" value="DFP"/>
    <property type="match status" value="1"/>
</dbReference>
<dbReference type="Proteomes" id="UP000005240">
    <property type="component" value="Unassembled WGS sequence"/>
</dbReference>
<evidence type="ECO:0000256" key="1">
    <source>
        <dbReference type="ARBA" id="ARBA00005703"/>
    </source>
</evidence>
<reference evidence="4" key="4">
    <citation type="submission" date="2025-05" db="UniProtKB">
        <authorList>
            <consortium name="EnsemblFungi"/>
        </authorList>
    </citation>
    <scope>IDENTIFICATION</scope>
    <source>
        <strain evidence="4">isolate 1-1 / race 1 (BBBD)</strain>
    </source>
</reference>
<dbReference type="EnsemblFungi" id="PTTG_11507-t43_1">
    <property type="protein sequence ID" value="PTTG_11507-t43_1-p1"/>
    <property type="gene ID" value="PTTG_11507"/>
</dbReference>
<dbReference type="SUPFAM" id="SSF102645">
    <property type="entry name" value="CoaB-like"/>
    <property type="match status" value="1"/>
</dbReference>
<evidence type="ECO:0000313" key="3">
    <source>
        <dbReference type="EMBL" id="OAV84651.1"/>
    </source>
</evidence>
<reference evidence="3" key="2">
    <citation type="submission" date="2016-05" db="EMBL/GenBank/DDBJ databases">
        <title>Comparative analysis highlights variable genome content of wheat rusts and divergence of the mating loci.</title>
        <authorList>
            <person name="Cuomo C.A."/>
            <person name="Bakkeren G."/>
            <person name="Szabo L."/>
            <person name="Khalil H."/>
            <person name="Joly D."/>
            <person name="Goldberg J."/>
            <person name="Young S."/>
            <person name="Zeng Q."/>
            <person name="Fellers J."/>
        </authorList>
    </citation>
    <scope>NUCLEOTIDE SEQUENCE [LARGE SCALE GENOMIC DNA]</scope>
    <source>
        <strain evidence="3">1-1 BBBD Race 1</strain>
    </source>
</reference>
<dbReference type="InterPro" id="IPR035929">
    <property type="entry name" value="CoaB-like_sf"/>
</dbReference>
<evidence type="ECO:0000313" key="5">
    <source>
        <dbReference type="Proteomes" id="UP000005240"/>
    </source>
</evidence>
<feature type="domain" description="DNA/pantothenate metabolism flavoprotein C-terminal" evidence="2">
    <location>
        <begin position="21"/>
        <end position="182"/>
    </location>
</feature>
<comment type="similarity">
    <text evidence="1">Belongs to the PPC synthetase family.</text>
</comment>
<name>A0A0C4FE51_PUCT1</name>
<proteinExistence type="inferred from homology"/>
<evidence type="ECO:0000313" key="4">
    <source>
        <dbReference type="EnsemblFungi" id="PTTG_11507-t43_1-p1"/>
    </source>
</evidence>
<protein>
    <submittedName>
        <fullName evidence="4">DFP domain-containing protein</fullName>
    </submittedName>
</protein>
<dbReference type="AlphaFoldDB" id="A0A0C4FE51"/>
<dbReference type="EMBL" id="ADAS02013990">
    <property type="protein sequence ID" value="OAV84651.1"/>
    <property type="molecule type" value="Genomic_DNA"/>
</dbReference>
<organism evidence="3">
    <name type="scientific">Puccinia triticina (isolate 1-1 / race 1 (BBBD))</name>
    <name type="common">Brown leaf rust fungus</name>
    <dbReference type="NCBI Taxonomy" id="630390"/>
    <lineage>
        <taxon>Eukaryota</taxon>
        <taxon>Fungi</taxon>
        <taxon>Dikarya</taxon>
        <taxon>Basidiomycota</taxon>
        <taxon>Pucciniomycotina</taxon>
        <taxon>Pucciniomycetes</taxon>
        <taxon>Pucciniales</taxon>
        <taxon>Pucciniaceae</taxon>
        <taxon>Puccinia</taxon>
    </lineage>
</organism>
<evidence type="ECO:0000259" key="2">
    <source>
        <dbReference type="Pfam" id="PF04127"/>
    </source>
</evidence>
<reference evidence="4 5" key="3">
    <citation type="journal article" date="2017" name="G3 (Bethesda)">
        <title>Comparative analysis highlights variable genome content of wheat rusts and divergence of the mating loci.</title>
        <authorList>
            <person name="Cuomo C.A."/>
            <person name="Bakkeren G."/>
            <person name="Khalil H.B."/>
            <person name="Panwar V."/>
            <person name="Joly D."/>
            <person name="Linning R."/>
            <person name="Sakthikumar S."/>
            <person name="Song X."/>
            <person name="Adiconis X."/>
            <person name="Fan L."/>
            <person name="Goldberg J.M."/>
            <person name="Levin J.Z."/>
            <person name="Young S."/>
            <person name="Zeng Q."/>
            <person name="Anikster Y."/>
            <person name="Bruce M."/>
            <person name="Wang M."/>
            <person name="Yin C."/>
            <person name="McCallum B."/>
            <person name="Szabo L.J."/>
            <person name="Hulbert S."/>
            <person name="Chen X."/>
            <person name="Fellers J.P."/>
        </authorList>
    </citation>
    <scope>NUCLEOTIDE SEQUENCE</scope>
    <source>
        <strain evidence="4">isolate 1-1 / race 1 (BBBD)</strain>
        <strain evidence="5">Isolate 1-1 / race 1 (BBBD)</strain>
    </source>
</reference>